<accession>A0ABR3FWU6</accession>
<sequence>MPPGFAHPAGFADIPLEVFTIICFFLPIEVAMRLAELNQALRYVLLNYRSESFWALVRIAKGIPPAPSVMSELEWLRFLFRTSPLCEHCGGAYAFVNWRILRRYCATCIAICTKACTKVEPPIAAVTYIDAIPTYIDGQGVKRYVREDMSDVIPAVKRLPLSQRQNYLVRRKNDMDQIRMNAPIVQTWFETTIVGRLIAEGVCPGYHTLRELERNYHYRRETVMTDEGTYPSPCLQPDPDPHYRYSEWISFKKGDLETVRTKFAPAFLLGNTNGWPDLRHVMDLAWNTFLRREIKRLQYTAPASTVIGLFPFLRDILVLGNHAALDVDYLYNMIKDNVHAIYRWNATVEQSVMVQLVSREHDPALVEFCAQEQLVLLPASTDGCVRRDHATTEVHCSKCNDTFSSVAAAVRHLNRFGSICIESHMEPPKLLSLVSSPAAVGLACAADIHPTQASCHDMDRLWYAYGCTSCHGHFKGNWRQCVKHFYQAGHKDGTTPLSYRSLFTRITDGSYDLEHPSRDKPEWACSYCSRFVGNPATRSQIISHITRVHFADKTNFGVPADFFYVGP</sequence>
<evidence type="ECO:0000313" key="2">
    <source>
        <dbReference type="Proteomes" id="UP001465976"/>
    </source>
</evidence>
<organism evidence="1 2">
    <name type="scientific">Marasmius crinis-equi</name>
    <dbReference type="NCBI Taxonomy" id="585013"/>
    <lineage>
        <taxon>Eukaryota</taxon>
        <taxon>Fungi</taxon>
        <taxon>Dikarya</taxon>
        <taxon>Basidiomycota</taxon>
        <taxon>Agaricomycotina</taxon>
        <taxon>Agaricomycetes</taxon>
        <taxon>Agaricomycetidae</taxon>
        <taxon>Agaricales</taxon>
        <taxon>Marasmiineae</taxon>
        <taxon>Marasmiaceae</taxon>
        <taxon>Marasmius</taxon>
    </lineage>
</organism>
<gene>
    <name evidence="1" type="ORF">V5O48_002167</name>
</gene>
<evidence type="ECO:0000313" key="1">
    <source>
        <dbReference type="EMBL" id="KAL0579858.1"/>
    </source>
</evidence>
<evidence type="ECO:0008006" key="3">
    <source>
        <dbReference type="Google" id="ProtNLM"/>
    </source>
</evidence>
<keyword evidence="2" id="KW-1185">Reference proteome</keyword>
<dbReference type="EMBL" id="JBAHYK010000046">
    <property type="protein sequence ID" value="KAL0579858.1"/>
    <property type="molecule type" value="Genomic_DNA"/>
</dbReference>
<reference evidence="1 2" key="1">
    <citation type="submission" date="2024-02" db="EMBL/GenBank/DDBJ databases">
        <title>A draft genome for the cacao thread blight pathogen Marasmius crinis-equi.</title>
        <authorList>
            <person name="Cohen S.P."/>
            <person name="Baruah I.K."/>
            <person name="Amoako-Attah I."/>
            <person name="Bukari Y."/>
            <person name="Meinhardt L.W."/>
            <person name="Bailey B.A."/>
        </authorList>
    </citation>
    <scope>NUCLEOTIDE SEQUENCE [LARGE SCALE GENOMIC DNA]</scope>
    <source>
        <strain evidence="1 2">GH-76</strain>
    </source>
</reference>
<dbReference type="Proteomes" id="UP001465976">
    <property type="component" value="Unassembled WGS sequence"/>
</dbReference>
<proteinExistence type="predicted"/>
<comment type="caution">
    <text evidence="1">The sequence shown here is derived from an EMBL/GenBank/DDBJ whole genome shotgun (WGS) entry which is preliminary data.</text>
</comment>
<name>A0ABR3FWU6_9AGAR</name>
<protein>
    <recommendedName>
        <fullName evidence="3">F-box domain-containing protein</fullName>
    </recommendedName>
</protein>